<name>A0A023GEK1_AMBTT</name>
<keyword evidence="9" id="KW-0539">Nucleus</keyword>
<dbReference type="GO" id="GO:0051289">
    <property type="term" value="P:protein homotetramerization"/>
    <property type="evidence" value="ECO:0007669"/>
    <property type="project" value="InterPro"/>
</dbReference>
<evidence type="ECO:0000313" key="12">
    <source>
        <dbReference type="EMBL" id="JAC31408.1"/>
    </source>
</evidence>
<keyword evidence="4" id="KW-0963">Cytoplasm</keyword>
<dbReference type="GO" id="GO:0045944">
    <property type="term" value="P:positive regulation of transcription by RNA polymerase II"/>
    <property type="evidence" value="ECO:0007669"/>
    <property type="project" value="TreeGrafter"/>
</dbReference>
<evidence type="ECO:0000256" key="6">
    <source>
        <dbReference type="ARBA" id="ARBA00023015"/>
    </source>
</evidence>
<dbReference type="GO" id="GO:0005737">
    <property type="term" value="C:cytoplasm"/>
    <property type="evidence" value="ECO:0007669"/>
    <property type="project" value="UniProtKB-SubCell"/>
</dbReference>
<dbReference type="Pfam" id="PF12884">
    <property type="entry name" value="TORC_N"/>
    <property type="match status" value="1"/>
</dbReference>
<feature type="domain" description="Transducer of regulated CREB activity N-terminal" evidence="11">
    <location>
        <begin position="3"/>
        <end position="85"/>
    </location>
</feature>
<evidence type="ECO:0000256" key="9">
    <source>
        <dbReference type="ARBA" id="ARBA00023242"/>
    </source>
</evidence>
<feature type="compositionally biased region" description="Basic residues" evidence="10">
    <location>
        <begin position="128"/>
        <end position="140"/>
    </location>
</feature>
<evidence type="ECO:0000256" key="8">
    <source>
        <dbReference type="ARBA" id="ARBA00023163"/>
    </source>
</evidence>
<dbReference type="AlphaFoldDB" id="A0A023GEK1"/>
<evidence type="ECO:0000256" key="2">
    <source>
        <dbReference type="ARBA" id="ARBA00004496"/>
    </source>
</evidence>
<keyword evidence="5" id="KW-0597">Phosphoprotein</keyword>
<reference evidence="12" key="1">
    <citation type="submission" date="2014-03" db="EMBL/GenBank/DDBJ databases">
        <title>The sialotranscriptome of Amblyomma triste, Amblyomma parvum and Amblyomma cajennense ticks, uncovered by 454-based RNA-seq.</title>
        <authorList>
            <person name="Garcia G.R."/>
            <person name="Gardinassi L.G."/>
            <person name="Ribeiro J.M."/>
            <person name="Anatriello E."/>
            <person name="Ferreira B.R."/>
            <person name="Moreira H.N."/>
            <person name="Mafra C."/>
            <person name="Olegario M.M."/>
            <person name="Szabo P.J."/>
            <person name="Miranda-Santos I.K."/>
            <person name="Maruyama S.R."/>
        </authorList>
    </citation>
    <scope>NUCLEOTIDE SEQUENCE</scope>
    <source>
        <strain evidence="12">Mato Grasso do Sul</strain>
        <tissue evidence="12">Salivary glands</tissue>
    </source>
</reference>
<dbReference type="InterPro" id="IPR024783">
    <property type="entry name" value="TORC_N"/>
</dbReference>
<evidence type="ECO:0000256" key="3">
    <source>
        <dbReference type="ARBA" id="ARBA00007167"/>
    </source>
</evidence>
<protein>
    <submittedName>
        <fullName evidence="12">Putative creb-regulated transcription coactivator 1</fullName>
    </submittedName>
</protein>
<evidence type="ECO:0000256" key="10">
    <source>
        <dbReference type="SAM" id="MobiDB-lite"/>
    </source>
</evidence>
<keyword evidence="8" id="KW-0804">Transcription</keyword>
<dbReference type="PANTHER" id="PTHR13589">
    <property type="entry name" value="CREB-REGULATED TRANSCRIPTION COACTIVATOR"/>
    <property type="match status" value="1"/>
</dbReference>
<evidence type="ECO:0000256" key="5">
    <source>
        <dbReference type="ARBA" id="ARBA00022553"/>
    </source>
</evidence>
<dbReference type="PANTHER" id="PTHR13589:SF15">
    <property type="entry name" value="CREB-REGULATED TRANSCRIPTION COACTIVATOR, ISOFORM B"/>
    <property type="match status" value="1"/>
</dbReference>
<sequence length="231" mass="25472">MANPRKFSEKIALHNQKQAEETAAFEQIMREVIGATRTSHGQDNMQAYATSYDSSYMQQAANGAYSKHQLSISPSLGAYRGGSLPNVNQMSGGPAHSIDLQGALNHLEDMRQGREASSMLPDRPHVRERGRHATAPHKGRQMAFDKRADVSPYSSALYLSPPPDTSWRRTNSDSALHQSAQTPQENFPGMGPSCGQRRGTDPVTARELDQMYRDCLGALMALGRRSLVCQR</sequence>
<dbReference type="EMBL" id="GBBM01004010">
    <property type="protein sequence ID" value="JAC31408.1"/>
    <property type="molecule type" value="mRNA"/>
</dbReference>
<feature type="region of interest" description="Disordered" evidence="10">
    <location>
        <begin position="114"/>
        <end position="201"/>
    </location>
</feature>
<evidence type="ECO:0000256" key="1">
    <source>
        <dbReference type="ARBA" id="ARBA00004123"/>
    </source>
</evidence>
<comment type="similarity">
    <text evidence="3">Belongs to the TORC family.</text>
</comment>
<keyword evidence="6" id="KW-0805">Transcription regulation</keyword>
<proteinExistence type="evidence at transcript level"/>
<evidence type="ECO:0000256" key="4">
    <source>
        <dbReference type="ARBA" id="ARBA00022490"/>
    </source>
</evidence>
<dbReference type="GO" id="GO:0008140">
    <property type="term" value="F:cAMP response element binding protein binding"/>
    <property type="evidence" value="ECO:0007669"/>
    <property type="project" value="InterPro"/>
</dbReference>
<feature type="region of interest" description="Disordered" evidence="10">
    <location>
        <begin position="1"/>
        <end position="20"/>
    </location>
</feature>
<feature type="compositionally biased region" description="Polar residues" evidence="10">
    <location>
        <begin position="172"/>
        <end position="185"/>
    </location>
</feature>
<evidence type="ECO:0000256" key="7">
    <source>
        <dbReference type="ARBA" id="ARBA00023159"/>
    </source>
</evidence>
<keyword evidence="7" id="KW-0010">Activator</keyword>
<dbReference type="InterPro" id="IPR024786">
    <property type="entry name" value="TORC"/>
</dbReference>
<accession>A0A023GEK1</accession>
<comment type="subcellular location">
    <subcellularLocation>
        <location evidence="2">Cytoplasm</location>
    </subcellularLocation>
    <subcellularLocation>
        <location evidence="1">Nucleus</location>
    </subcellularLocation>
</comment>
<evidence type="ECO:0000259" key="11">
    <source>
        <dbReference type="Pfam" id="PF12884"/>
    </source>
</evidence>
<dbReference type="GO" id="GO:0005634">
    <property type="term" value="C:nucleus"/>
    <property type="evidence" value="ECO:0007669"/>
    <property type="project" value="UniProtKB-SubCell"/>
</dbReference>
<organism evidence="12">
    <name type="scientific">Amblyomma triste</name>
    <name type="common">Neotropical tick</name>
    <dbReference type="NCBI Taxonomy" id="251400"/>
    <lineage>
        <taxon>Eukaryota</taxon>
        <taxon>Metazoa</taxon>
        <taxon>Ecdysozoa</taxon>
        <taxon>Arthropoda</taxon>
        <taxon>Chelicerata</taxon>
        <taxon>Arachnida</taxon>
        <taxon>Acari</taxon>
        <taxon>Parasitiformes</taxon>
        <taxon>Ixodida</taxon>
        <taxon>Ixodoidea</taxon>
        <taxon>Ixodidae</taxon>
        <taxon>Amblyomminae</taxon>
        <taxon>Amblyomma</taxon>
    </lineage>
</organism>